<dbReference type="SUPFAM" id="SSF56672">
    <property type="entry name" value="DNA/RNA polymerases"/>
    <property type="match status" value="1"/>
</dbReference>
<dbReference type="GO" id="GO:0016787">
    <property type="term" value="F:hydrolase activity"/>
    <property type="evidence" value="ECO:0007669"/>
    <property type="project" value="UniProtKB-KW"/>
</dbReference>
<organism evidence="8 9">
    <name type="scientific">Zootermopsis nevadensis</name>
    <name type="common">Dampwood termite</name>
    <dbReference type="NCBI Taxonomy" id="136037"/>
    <lineage>
        <taxon>Eukaryota</taxon>
        <taxon>Metazoa</taxon>
        <taxon>Ecdysozoa</taxon>
        <taxon>Arthropoda</taxon>
        <taxon>Hexapoda</taxon>
        <taxon>Insecta</taxon>
        <taxon>Pterygota</taxon>
        <taxon>Neoptera</taxon>
        <taxon>Polyneoptera</taxon>
        <taxon>Dictyoptera</taxon>
        <taxon>Blattodea</taxon>
        <taxon>Blattoidea</taxon>
        <taxon>Termitoidae</taxon>
        <taxon>Termopsidae</taxon>
        <taxon>Zootermopsis</taxon>
    </lineage>
</organism>
<keyword evidence="3" id="KW-0540">Nuclease</keyword>
<dbReference type="EMBL" id="KK852583">
    <property type="protein sequence ID" value="KDR20864.1"/>
    <property type="molecule type" value="Genomic_DNA"/>
</dbReference>
<dbReference type="InterPro" id="IPR041373">
    <property type="entry name" value="RT_RNaseH"/>
</dbReference>
<dbReference type="eggNOG" id="KOG0017">
    <property type="taxonomic scope" value="Eukaryota"/>
</dbReference>
<dbReference type="PANTHER" id="PTHR37984">
    <property type="entry name" value="PROTEIN CBG26694"/>
    <property type="match status" value="1"/>
</dbReference>
<keyword evidence="4" id="KW-0255">Endonuclease</keyword>
<dbReference type="OMA" id="EASCMAC"/>
<evidence type="ECO:0000256" key="3">
    <source>
        <dbReference type="ARBA" id="ARBA00022722"/>
    </source>
</evidence>
<dbReference type="Pfam" id="PF17917">
    <property type="entry name" value="RT_RNaseH"/>
    <property type="match status" value="1"/>
</dbReference>
<evidence type="ECO:0000256" key="6">
    <source>
        <dbReference type="ARBA" id="ARBA00022918"/>
    </source>
</evidence>
<keyword evidence="1" id="KW-0808">Transferase</keyword>
<evidence type="ECO:0000313" key="8">
    <source>
        <dbReference type="EMBL" id="KDR20864.1"/>
    </source>
</evidence>
<evidence type="ECO:0000259" key="7">
    <source>
        <dbReference type="Pfam" id="PF17917"/>
    </source>
</evidence>
<protein>
    <submittedName>
        <fullName evidence="8">Retrovirus-related Pol polyprotein from transposon 17.6</fullName>
    </submittedName>
</protein>
<evidence type="ECO:0000313" key="9">
    <source>
        <dbReference type="Proteomes" id="UP000027135"/>
    </source>
</evidence>
<accession>A0A067RAK4</accession>
<evidence type="ECO:0000256" key="5">
    <source>
        <dbReference type="ARBA" id="ARBA00022801"/>
    </source>
</evidence>
<sequence>MDTAPISFYSRLLSSAEKRYNTYEKEYLAVLFDCEKCRSNLEHKEFELQCDNLALAWLLRGVKDVGQLGRWIMRLAHIKFRVTHTRGIDNVVADGLSRMFEGWEAVEPEASCMACCKCCP</sequence>
<name>A0A067RAK4_ZOONE</name>
<evidence type="ECO:0000256" key="4">
    <source>
        <dbReference type="ARBA" id="ARBA00022759"/>
    </source>
</evidence>
<dbReference type="InterPro" id="IPR043502">
    <property type="entry name" value="DNA/RNA_pol_sf"/>
</dbReference>
<dbReference type="STRING" id="136037.A0A067RAK4"/>
<proteinExistence type="predicted"/>
<dbReference type="AlphaFoldDB" id="A0A067RAK4"/>
<gene>
    <name evidence="8" type="ORF">L798_04975</name>
</gene>
<keyword evidence="2" id="KW-0548">Nucleotidyltransferase</keyword>
<dbReference type="CDD" id="cd09274">
    <property type="entry name" value="RNase_HI_RT_Ty3"/>
    <property type="match status" value="1"/>
</dbReference>
<dbReference type="PANTHER" id="PTHR37984:SF5">
    <property type="entry name" value="PROTEIN NYNRIN-LIKE"/>
    <property type="match status" value="1"/>
</dbReference>
<dbReference type="InParanoid" id="A0A067RAK4"/>
<keyword evidence="6" id="KW-0695">RNA-directed DNA polymerase</keyword>
<evidence type="ECO:0000256" key="2">
    <source>
        <dbReference type="ARBA" id="ARBA00022695"/>
    </source>
</evidence>
<keyword evidence="9" id="KW-1185">Reference proteome</keyword>
<dbReference type="GO" id="GO:0003964">
    <property type="term" value="F:RNA-directed DNA polymerase activity"/>
    <property type="evidence" value="ECO:0007669"/>
    <property type="project" value="UniProtKB-KW"/>
</dbReference>
<reference evidence="8 9" key="1">
    <citation type="journal article" date="2014" name="Nat. Commun.">
        <title>Molecular traces of alternative social organization in a termite genome.</title>
        <authorList>
            <person name="Terrapon N."/>
            <person name="Li C."/>
            <person name="Robertson H.M."/>
            <person name="Ji L."/>
            <person name="Meng X."/>
            <person name="Booth W."/>
            <person name="Chen Z."/>
            <person name="Childers C.P."/>
            <person name="Glastad K.M."/>
            <person name="Gokhale K."/>
            <person name="Gowin J."/>
            <person name="Gronenberg W."/>
            <person name="Hermansen R.A."/>
            <person name="Hu H."/>
            <person name="Hunt B.G."/>
            <person name="Huylmans A.K."/>
            <person name="Khalil S.M."/>
            <person name="Mitchell R.D."/>
            <person name="Munoz-Torres M.C."/>
            <person name="Mustard J.A."/>
            <person name="Pan H."/>
            <person name="Reese J.T."/>
            <person name="Scharf M.E."/>
            <person name="Sun F."/>
            <person name="Vogel H."/>
            <person name="Xiao J."/>
            <person name="Yang W."/>
            <person name="Yang Z."/>
            <person name="Yang Z."/>
            <person name="Zhou J."/>
            <person name="Zhu J."/>
            <person name="Brent C.S."/>
            <person name="Elsik C.G."/>
            <person name="Goodisman M.A."/>
            <person name="Liberles D.A."/>
            <person name="Roe R.M."/>
            <person name="Vargo E.L."/>
            <person name="Vilcinskas A."/>
            <person name="Wang J."/>
            <person name="Bornberg-Bauer E."/>
            <person name="Korb J."/>
            <person name="Zhang G."/>
            <person name="Liebig J."/>
        </authorList>
    </citation>
    <scope>NUCLEOTIDE SEQUENCE [LARGE SCALE GENOMIC DNA]</scope>
    <source>
        <tissue evidence="8">Whole organism</tissue>
    </source>
</reference>
<feature type="domain" description="Reverse transcriptase RNase H-like" evidence="7">
    <location>
        <begin position="4"/>
        <end position="77"/>
    </location>
</feature>
<evidence type="ECO:0000256" key="1">
    <source>
        <dbReference type="ARBA" id="ARBA00022679"/>
    </source>
</evidence>
<dbReference type="GO" id="GO:0004519">
    <property type="term" value="F:endonuclease activity"/>
    <property type="evidence" value="ECO:0007669"/>
    <property type="project" value="UniProtKB-KW"/>
</dbReference>
<keyword evidence="5" id="KW-0378">Hydrolase</keyword>
<dbReference type="Proteomes" id="UP000027135">
    <property type="component" value="Unassembled WGS sequence"/>
</dbReference>
<dbReference type="InterPro" id="IPR050951">
    <property type="entry name" value="Retrovirus_Pol_polyprotein"/>
</dbReference>